<evidence type="ECO:0000256" key="14">
    <source>
        <dbReference type="ARBA" id="ARBA00022989"/>
    </source>
</evidence>
<dbReference type="Proteomes" id="UP000055024">
    <property type="component" value="Unassembled WGS sequence"/>
</dbReference>
<keyword evidence="18" id="KW-0804">Transcription</keyword>
<keyword evidence="16 24" id="KW-0175">Coiled coil</keyword>
<evidence type="ECO:0000256" key="17">
    <source>
        <dbReference type="ARBA" id="ARBA00023136"/>
    </source>
</evidence>
<evidence type="ECO:0000259" key="26">
    <source>
        <dbReference type="PROSITE" id="PS50192"/>
    </source>
</evidence>
<dbReference type="InterPro" id="IPR010989">
    <property type="entry name" value="SNARE"/>
</dbReference>
<evidence type="ECO:0000256" key="11">
    <source>
        <dbReference type="ARBA" id="ARBA00022691"/>
    </source>
</evidence>
<dbReference type="FunFam" id="1.20.5.110:FF:000005">
    <property type="entry name" value="Syntaxin 1B"/>
    <property type="match status" value="1"/>
</dbReference>
<evidence type="ECO:0000256" key="22">
    <source>
        <dbReference type="ARBA" id="ARBA00083269"/>
    </source>
</evidence>
<dbReference type="GO" id="GO:0030425">
    <property type="term" value="C:dendrite"/>
    <property type="evidence" value="ECO:0007669"/>
    <property type="project" value="UniProtKB-SubCell"/>
</dbReference>
<evidence type="ECO:0000256" key="13">
    <source>
        <dbReference type="ARBA" id="ARBA00022775"/>
    </source>
</evidence>
<dbReference type="OrthoDB" id="10255013at2759"/>
<evidence type="ECO:0000256" key="18">
    <source>
        <dbReference type="ARBA" id="ARBA00023163"/>
    </source>
</evidence>
<dbReference type="Pfam" id="PF05739">
    <property type="entry name" value="SNARE"/>
    <property type="match status" value="1"/>
</dbReference>
<evidence type="ECO:0000256" key="12">
    <source>
        <dbReference type="ARBA" id="ARBA00022692"/>
    </source>
</evidence>
<keyword evidence="10" id="KW-0808">Transferase</keyword>
<sequence length="922" mass="105786">MAEKMTKIMFALGDAAEPNRDSCDLLLSALNILIVQCMDRAKRLASKFNSKTVRLEHFLFACRKQVPLMNRLIYCISIRKQTVQLQKCIDSMDCDDVPVVLNTSRKSNVTSWSYKIAQWLAPGYEDDYIEEVLQKGKAIRREIMAAKRTENFSTTDYDEFAFARTQSFLPVRQKDSWLFGKWLCHIGFNSFWKTLSRPEMEAMSIFAFEIVAAIMDIALEVHETNVASGQFENTDKIQPDDMKEAIRRYLNYFMETLMTRDRLQALKAARSGEDDSCDVTVDVDGNRFMEEFFEQVEEIRGSIDLIANNVEEVKKKHSAILSNPVNDPKTKDELEELMASIKKTANKVRNKLKVIEQQLEQDESTEGSTADLRIRKTQHSTLSRKFVEVMTDYNKTQTDYRERCKGRIQRQLDIAGKQVDSEQLEEMIESGNPAIFTQGIITDTQQAKQTLADIEARHNDIIKLESSIRELHDMFMDMAMLVESQGEMIDRIEYNVEHAKDYVDRAVSDTKKAVQYQSKARRKKILIIICLAILALVIASTFGVSFLFSGLDSLLPYSNTTMNSNDDSFEEEVKHIGLVCASFEQYSTRFVRICANEYVRLAKLYGLERLKKAKTDVHFKKLRQCVEINSRFLRMICISARNLFDDFERDPIMSANLLAKVPEYLAEKLDIILRQSARDWSAAGVEERKVCYGLVIAELESRYPVEKGRSQIQVLVPGAGMGRLVWEIAQRGFFSQGNEYSYYMLFGSNFMLNRCVVREQYSIYPWISQWHQSLVPDDETVAVQVPDIDPQSQFSGGKMSMVAGDFLQVYDKANSWDSVCTVFFIDTTANVINYVERIYDILKPGGCWLNFGPLLYHFSEKGPFESIELPYDILREVIVKVGFVIQNEQLDVPASYAQHPGAVASYQYSCVFFACVKPLHSI</sequence>
<evidence type="ECO:0000256" key="3">
    <source>
        <dbReference type="ARBA" id="ARBA00004484"/>
    </source>
</evidence>
<feature type="transmembrane region" description="Helical" evidence="25">
    <location>
        <begin position="525"/>
        <end position="548"/>
    </location>
</feature>
<dbReference type="InterPro" id="IPR006011">
    <property type="entry name" value="Syntaxin_N"/>
</dbReference>
<dbReference type="CDD" id="cd00179">
    <property type="entry name" value="SynN"/>
    <property type="match status" value="1"/>
</dbReference>
<dbReference type="PROSITE" id="PS50192">
    <property type="entry name" value="T_SNARE"/>
    <property type="match status" value="1"/>
</dbReference>
<dbReference type="GO" id="GO:0006886">
    <property type="term" value="P:intracellular protein transport"/>
    <property type="evidence" value="ECO:0007669"/>
    <property type="project" value="InterPro"/>
</dbReference>
<dbReference type="PANTHER" id="PTHR12303:SF6">
    <property type="entry name" value="CARNOSINE N-METHYLTRANSFERASE"/>
    <property type="match status" value="1"/>
</dbReference>
<dbReference type="GO" id="GO:0006366">
    <property type="term" value="P:transcription by RNA polymerase II"/>
    <property type="evidence" value="ECO:0007669"/>
    <property type="project" value="InterPro"/>
</dbReference>
<keyword evidence="19" id="KW-0539">Nucleus</keyword>
<keyword evidence="13" id="KW-0532">Neurotransmitter transport</keyword>
<feature type="coiled-coil region" evidence="24">
    <location>
        <begin position="331"/>
        <end position="365"/>
    </location>
</feature>
<evidence type="ECO:0000256" key="2">
    <source>
        <dbReference type="ARBA" id="ARBA00004279"/>
    </source>
</evidence>
<dbReference type="GO" id="GO:0005484">
    <property type="term" value="F:SNAP receptor activity"/>
    <property type="evidence" value="ECO:0007669"/>
    <property type="project" value="InterPro"/>
</dbReference>
<keyword evidence="9" id="KW-0489">Methyltransferase</keyword>
<dbReference type="SMART" id="SM00503">
    <property type="entry name" value="SynN"/>
    <property type="match status" value="1"/>
</dbReference>
<dbReference type="Gene3D" id="3.40.50.150">
    <property type="entry name" value="Vaccinia Virus protein VP39"/>
    <property type="match status" value="1"/>
</dbReference>
<dbReference type="GO" id="GO:0005634">
    <property type="term" value="C:nucleus"/>
    <property type="evidence" value="ECO:0007669"/>
    <property type="project" value="UniProtKB-SubCell"/>
</dbReference>
<evidence type="ECO:0000256" key="19">
    <source>
        <dbReference type="ARBA" id="ARBA00023242"/>
    </source>
</evidence>
<evidence type="ECO:0000256" key="6">
    <source>
        <dbReference type="ARBA" id="ARBA00010086"/>
    </source>
</evidence>
<feature type="domain" description="T-SNARE coiled-coil homology" evidence="26">
    <location>
        <begin position="451"/>
        <end position="513"/>
    </location>
</feature>
<evidence type="ECO:0000256" key="1">
    <source>
        <dbReference type="ARBA" id="ARBA00004123"/>
    </source>
</evidence>
<dbReference type="EMBL" id="JYDP01000104">
    <property type="protein sequence ID" value="KRZ07309.1"/>
    <property type="molecule type" value="Genomic_DNA"/>
</dbReference>
<keyword evidence="17 25" id="KW-0472">Membrane</keyword>
<keyword evidence="13" id="KW-0813">Transport</keyword>
<keyword evidence="8" id="KW-0193">Cuticle</keyword>
<keyword evidence="28" id="KW-1185">Reference proteome</keyword>
<comment type="function">
    <text evidence="20">Plays a critical role in several secretory processes, including cuticle secretion and neurotransmitter release, and probably assists in neuronal membrane maturation or the final stages of neuronal differentiation. Plays a role in synaptic vesicle docking and tethering through its association with unc-18. Through binding to unc-18 mediates the release of the neurotransmitter acetylcholine from cholinergic motor neurons, and thereby promotes locomotory behaviors. Essential for embryonic viability and development. Has a role in dauer formation and adult life span. Required for locomotion. Probably by regulating neuronal transmission downstream of lin-3 and receptor lin-23 and phospholipase plc-3 and upstream of innexin unc-7 and egl-4/PKG in ALA neurons, involved in the decrease in pharyngeal pumping during the quiescent state that precedes each larval molt.</text>
</comment>
<dbReference type="EC" id="2.1.1.22" evidence="7"/>
<dbReference type="InterPro" id="IPR012901">
    <property type="entry name" value="CARME"/>
</dbReference>
<dbReference type="GO" id="GO:0042302">
    <property type="term" value="F:structural constituent of cuticle"/>
    <property type="evidence" value="ECO:0007669"/>
    <property type="project" value="UniProtKB-KW"/>
</dbReference>
<dbReference type="GO" id="GO:0032259">
    <property type="term" value="P:methylation"/>
    <property type="evidence" value="ECO:0007669"/>
    <property type="project" value="UniProtKB-KW"/>
</dbReference>
<gene>
    <name evidence="27" type="ORF">T11_3603</name>
</gene>
<evidence type="ECO:0000313" key="28">
    <source>
        <dbReference type="Proteomes" id="UP000055024"/>
    </source>
</evidence>
<dbReference type="Pfam" id="PF07942">
    <property type="entry name" value="CARME"/>
    <property type="match status" value="1"/>
</dbReference>
<evidence type="ECO:0000256" key="20">
    <source>
        <dbReference type="ARBA" id="ARBA00054493"/>
    </source>
</evidence>
<dbReference type="CDD" id="cd15880">
    <property type="entry name" value="SNARE_syntaxin1"/>
    <property type="match status" value="1"/>
</dbReference>
<protein>
    <recommendedName>
        <fullName evidence="7">carnosine N-methyltransferase</fullName>
        <ecNumber evidence="7">2.1.1.22</ecNumber>
    </recommendedName>
    <alternativeName>
        <fullName evidence="22">Uncoordinated protein 64</fullName>
    </alternativeName>
</protein>
<name>A0A0V1H9V6_9BILA</name>
<dbReference type="AlphaFoldDB" id="A0A0V1H9V6"/>
<evidence type="ECO:0000256" key="8">
    <source>
        <dbReference type="ARBA" id="ARBA00022460"/>
    </source>
</evidence>
<dbReference type="GO" id="GO:0005886">
    <property type="term" value="C:plasma membrane"/>
    <property type="evidence" value="ECO:0007669"/>
    <property type="project" value="UniProtKB-SubCell"/>
</dbReference>
<evidence type="ECO:0000256" key="16">
    <source>
        <dbReference type="ARBA" id="ARBA00023054"/>
    </source>
</evidence>
<proteinExistence type="inferred from homology"/>
<evidence type="ECO:0000256" key="25">
    <source>
        <dbReference type="SAM" id="Phobius"/>
    </source>
</evidence>
<dbReference type="Gene3D" id="1.20.58.70">
    <property type="match status" value="1"/>
</dbReference>
<evidence type="ECO:0000256" key="15">
    <source>
        <dbReference type="ARBA" id="ARBA00023015"/>
    </source>
</evidence>
<comment type="caution">
    <text evidence="27">The sequence shown here is derived from an EMBL/GenBank/DDBJ whole genome shotgun (WGS) entry which is preliminary data.</text>
</comment>
<evidence type="ECO:0000256" key="4">
    <source>
        <dbReference type="ARBA" id="ARBA00004521"/>
    </source>
</evidence>
<dbReference type="InterPro" id="IPR003195">
    <property type="entry name" value="TFIID_TAF13"/>
</dbReference>
<dbReference type="InterPro" id="IPR000727">
    <property type="entry name" value="T_SNARE_dom"/>
</dbReference>
<dbReference type="PROSITE" id="PS00914">
    <property type="entry name" value="SYNTAXIN"/>
    <property type="match status" value="1"/>
</dbReference>
<accession>A0A0V1H9V6</accession>
<dbReference type="FunFam" id="1.20.58.70:FF:000001">
    <property type="entry name" value="Syntaxin 3"/>
    <property type="match status" value="1"/>
</dbReference>
<organism evidence="27 28">
    <name type="scientific">Trichinella zimbabwensis</name>
    <dbReference type="NCBI Taxonomy" id="268475"/>
    <lineage>
        <taxon>Eukaryota</taxon>
        <taxon>Metazoa</taxon>
        <taxon>Ecdysozoa</taxon>
        <taxon>Nematoda</taxon>
        <taxon>Enoplea</taxon>
        <taxon>Dorylaimia</taxon>
        <taxon>Trichinellida</taxon>
        <taxon>Trichinellidae</taxon>
        <taxon>Trichinella</taxon>
    </lineage>
</organism>
<keyword evidence="11" id="KW-0949">S-adenosyl-L-methionine</keyword>
<dbReference type="SMART" id="SM00397">
    <property type="entry name" value="t_SNARE"/>
    <property type="match status" value="1"/>
</dbReference>
<evidence type="ECO:0000256" key="5">
    <source>
        <dbReference type="ARBA" id="ARBA00009063"/>
    </source>
</evidence>
<evidence type="ECO:0000256" key="7">
    <source>
        <dbReference type="ARBA" id="ARBA00012003"/>
    </source>
</evidence>
<comment type="similarity">
    <text evidence="6">Belongs to the carnosine N-methyltransferase family.</text>
</comment>
<evidence type="ECO:0000256" key="24">
    <source>
        <dbReference type="SAM" id="Coils"/>
    </source>
</evidence>
<comment type="subunit">
    <text evidence="21">Interacts (via N-terminus, in open or in closed conformation) with unc-18; the interaction is direct. Interaction in open conformation with unc-18 promotes synaptic vesicle docking and tethering. Interaction via N-terminus with unc-18 mediates the secretion of the neurotransmitter acetylcholine from cholinergic motor neurons. Interaction with unc-18 is reduced in the presence of unc-13.</text>
</comment>
<keyword evidence="12 25" id="KW-0812">Transmembrane</keyword>
<dbReference type="GO" id="GO:0016192">
    <property type="term" value="P:vesicle-mediated transport"/>
    <property type="evidence" value="ECO:0007669"/>
    <property type="project" value="InterPro"/>
</dbReference>
<keyword evidence="14 25" id="KW-1133">Transmembrane helix</keyword>
<dbReference type="InterPro" id="IPR006012">
    <property type="entry name" value="Syntaxin/epimorphin_CS"/>
</dbReference>
<dbReference type="GO" id="GO:0030735">
    <property type="term" value="F:carnosine N-methyltransferase activity"/>
    <property type="evidence" value="ECO:0007669"/>
    <property type="project" value="UniProtKB-EC"/>
</dbReference>
<comment type="similarity">
    <text evidence="5 23">Belongs to the syntaxin family.</text>
</comment>
<keyword evidence="15" id="KW-0805">Transcription regulation</keyword>
<dbReference type="Gene3D" id="1.20.5.110">
    <property type="match status" value="1"/>
</dbReference>
<evidence type="ECO:0000313" key="27">
    <source>
        <dbReference type="EMBL" id="KRZ07309.1"/>
    </source>
</evidence>
<reference evidence="27 28" key="1">
    <citation type="submission" date="2015-01" db="EMBL/GenBank/DDBJ databases">
        <title>Evolution of Trichinella species and genotypes.</title>
        <authorList>
            <person name="Korhonen P.K."/>
            <person name="Edoardo P."/>
            <person name="Giuseppe L.R."/>
            <person name="Gasser R.B."/>
        </authorList>
    </citation>
    <scope>NUCLEOTIDE SEQUENCE [LARGE SCALE GENOMIC DNA]</scope>
    <source>
        <strain evidence="27">ISS1029</strain>
    </source>
</reference>
<evidence type="ECO:0000256" key="21">
    <source>
        <dbReference type="ARBA" id="ARBA00065706"/>
    </source>
</evidence>
<evidence type="ECO:0000256" key="9">
    <source>
        <dbReference type="ARBA" id="ARBA00022603"/>
    </source>
</evidence>
<dbReference type="SUPFAM" id="SSF53335">
    <property type="entry name" value="S-adenosyl-L-methionine-dependent methyltransferases"/>
    <property type="match status" value="1"/>
</dbReference>
<dbReference type="SUPFAM" id="SSF47661">
    <property type="entry name" value="t-snare proteins"/>
    <property type="match status" value="1"/>
</dbReference>
<dbReference type="GO" id="GO:0006836">
    <property type="term" value="P:neurotransmitter transport"/>
    <property type="evidence" value="ECO:0007669"/>
    <property type="project" value="UniProtKB-KW"/>
</dbReference>
<dbReference type="GO" id="GO:0043204">
    <property type="term" value="C:perikaryon"/>
    <property type="evidence" value="ECO:0007669"/>
    <property type="project" value="UniProtKB-SubCell"/>
</dbReference>
<dbReference type="STRING" id="268475.A0A0V1H9V6"/>
<dbReference type="Pfam" id="PF02269">
    <property type="entry name" value="TFIID-18kDa"/>
    <property type="match status" value="1"/>
</dbReference>
<evidence type="ECO:0000256" key="23">
    <source>
        <dbReference type="RuleBase" id="RU003858"/>
    </source>
</evidence>
<dbReference type="SMART" id="SM01296">
    <property type="entry name" value="N2227"/>
    <property type="match status" value="1"/>
</dbReference>
<dbReference type="Pfam" id="PF00804">
    <property type="entry name" value="Syntaxin"/>
    <property type="match status" value="1"/>
</dbReference>
<dbReference type="InterPro" id="IPR029063">
    <property type="entry name" value="SAM-dependent_MTases_sf"/>
</dbReference>
<comment type="subcellular location">
    <subcellularLocation>
        <location evidence="4">Cell membrane</location>
        <topology evidence="4">Single-pass type IV membrane protein</topology>
    </subcellularLocation>
    <subcellularLocation>
        <location evidence="2">Cell projection</location>
        <location evidence="2">Dendrite</location>
    </subcellularLocation>
    <subcellularLocation>
        <location evidence="1">Nucleus</location>
    </subcellularLocation>
    <subcellularLocation>
        <location evidence="3">Perikaryon</location>
    </subcellularLocation>
</comment>
<dbReference type="PANTHER" id="PTHR12303">
    <property type="entry name" value="CARNOSINE N-METHYLTRANSFERASE"/>
    <property type="match status" value="1"/>
</dbReference>
<evidence type="ECO:0000256" key="10">
    <source>
        <dbReference type="ARBA" id="ARBA00022679"/>
    </source>
</evidence>